<proteinExistence type="predicted"/>
<comment type="caution">
    <text evidence="1">The sequence shown here is derived from an EMBL/GenBank/DDBJ whole genome shotgun (WGS) entry which is preliminary data.</text>
</comment>
<gene>
    <name evidence="1" type="ORF">Fcan01_13692</name>
</gene>
<dbReference type="Proteomes" id="UP000198287">
    <property type="component" value="Unassembled WGS sequence"/>
</dbReference>
<evidence type="ECO:0000313" key="2">
    <source>
        <dbReference type="Proteomes" id="UP000198287"/>
    </source>
</evidence>
<sequence length="152" mass="17173">MRGRRAGKNERSLLEFSCQSAANIVINQSSSFVVLRVELRKFGNNLFLPYFLSLPTSGPPPLSVSIDQGTDFLGCVEQNVNHTLLPFYPPPQEEERWVPVVERRSKTLEPRTKQPRPLRKCSVLNVEDVIMTGPPVRTKTRPLRTINAAETT</sequence>
<accession>A0A226E0V3</accession>
<name>A0A226E0V3_FOLCA</name>
<reference evidence="1 2" key="1">
    <citation type="submission" date="2015-12" db="EMBL/GenBank/DDBJ databases">
        <title>The genome of Folsomia candida.</title>
        <authorList>
            <person name="Faddeeva A."/>
            <person name="Derks M.F."/>
            <person name="Anvar Y."/>
            <person name="Smit S."/>
            <person name="Van Straalen N."/>
            <person name="Roelofs D."/>
        </authorList>
    </citation>
    <scope>NUCLEOTIDE SEQUENCE [LARGE SCALE GENOMIC DNA]</scope>
    <source>
        <strain evidence="1 2">VU population</strain>
        <tissue evidence="1">Whole body</tissue>
    </source>
</reference>
<organism evidence="1 2">
    <name type="scientific">Folsomia candida</name>
    <name type="common">Springtail</name>
    <dbReference type="NCBI Taxonomy" id="158441"/>
    <lineage>
        <taxon>Eukaryota</taxon>
        <taxon>Metazoa</taxon>
        <taxon>Ecdysozoa</taxon>
        <taxon>Arthropoda</taxon>
        <taxon>Hexapoda</taxon>
        <taxon>Collembola</taxon>
        <taxon>Entomobryomorpha</taxon>
        <taxon>Isotomoidea</taxon>
        <taxon>Isotomidae</taxon>
        <taxon>Proisotominae</taxon>
        <taxon>Folsomia</taxon>
    </lineage>
</organism>
<protein>
    <submittedName>
        <fullName evidence="1">Uncharacterized protein</fullName>
    </submittedName>
</protein>
<dbReference type="AlphaFoldDB" id="A0A226E0V3"/>
<keyword evidence="2" id="KW-1185">Reference proteome</keyword>
<evidence type="ECO:0000313" key="1">
    <source>
        <dbReference type="EMBL" id="OXA51362.1"/>
    </source>
</evidence>
<dbReference type="EMBL" id="LNIX01000007">
    <property type="protein sequence ID" value="OXA51362.1"/>
    <property type="molecule type" value="Genomic_DNA"/>
</dbReference>